<dbReference type="AlphaFoldDB" id="B5X696"/>
<evidence type="ECO:0000313" key="5">
    <source>
        <dbReference type="RefSeq" id="XP_014011309.1"/>
    </source>
</evidence>
<gene>
    <name evidence="3" type="primary">NATTE</name>
    <name evidence="5" type="synonym">LOC106577617</name>
</gene>
<dbReference type="RefSeq" id="XP_014011309.1">
    <property type="nucleotide sequence ID" value="XM_014155834.1"/>
</dbReference>
<keyword evidence="1" id="KW-1015">Disulfide bond</keyword>
<evidence type="ECO:0000259" key="2">
    <source>
        <dbReference type="PROSITE" id="PS50041"/>
    </source>
</evidence>
<dbReference type="PaxDb" id="8030-ENSSSAP00000087443"/>
<dbReference type="InterPro" id="IPR016186">
    <property type="entry name" value="C-type_lectin-like/link_sf"/>
</dbReference>
<dbReference type="InterPro" id="IPR001304">
    <property type="entry name" value="C-type_lectin-like"/>
</dbReference>
<dbReference type="Bgee" id="ENSSSAG00000069737">
    <property type="expression patterns" value="Expressed in midgut and 7 other cell types or tissues"/>
</dbReference>
<reference evidence="3" key="2">
    <citation type="journal article" date="2010" name="BMC Genomics">
        <title>Salmo salar and Esox lucius full-length cDNA sequences reveal changes in evolutionary pressures on a post-tetraploidization genome.</title>
        <authorList>
            <person name="Leong J.S."/>
            <person name="Jantzen S.G."/>
            <person name="von Schalburg K.R."/>
            <person name="Cooper G.A."/>
            <person name="Messmer A.M."/>
            <person name="Liao N.Y."/>
            <person name="Munro S."/>
            <person name="Moore R."/>
            <person name="Holt R.A."/>
            <person name="Jones S.J."/>
            <person name="Davidson W.S."/>
            <person name="Koop B.F."/>
        </authorList>
    </citation>
    <scope>NUCLEOTIDE SEQUENCE</scope>
    <source>
        <tissue evidence="3">Pyloric caeca</tissue>
    </source>
</reference>
<dbReference type="SUPFAM" id="SSF56436">
    <property type="entry name" value="C-type lectin-like"/>
    <property type="match status" value="1"/>
</dbReference>
<sequence length="191" mass="22581">MFLLWRTWVPRESTLKRTHLSRCLRKQTPDRVFSLEPSEELGVVQSMSLEEEQVQTESSGICPTGWFKHGHRCFTYIHTERAWAESEQYCVFQGANLASIHSTEDNHFIHEMIHRQTHDFPWAWIGGQDATQERLWLWSDGSRFYYRDWSNVQPDNAGGNENCLHINYGEEKRWNDNVCRMKLPSVCSMKL</sequence>
<dbReference type="InterPro" id="IPR050111">
    <property type="entry name" value="C-type_lectin/snaclec_domain"/>
</dbReference>
<name>B5X696_SALSA</name>
<dbReference type="InterPro" id="IPR018378">
    <property type="entry name" value="C-type_lectin_CS"/>
</dbReference>
<dbReference type="GeneID" id="106577617"/>
<dbReference type="GeneTree" id="ENSGT00940000162818"/>
<dbReference type="EMBL" id="BT046565">
    <property type="protein sequence ID" value="ACI66366.1"/>
    <property type="molecule type" value="mRNA"/>
</dbReference>
<proteinExistence type="evidence at transcript level"/>
<feature type="domain" description="C-type lectin" evidence="2">
    <location>
        <begin position="69"/>
        <end position="188"/>
    </location>
</feature>
<evidence type="ECO:0000313" key="3">
    <source>
        <dbReference type="EMBL" id="ACI66366.1"/>
    </source>
</evidence>
<dbReference type="PROSITE" id="PS50041">
    <property type="entry name" value="C_TYPE_LECTIN_2"/>
    <property type="match status" value="1"/>
</dbReference>
<dbReference type="KEGG" id="sasa:106577617"/>
<organism evidence="3">
    <name type="scientific">Salmo salar</name>
    <name type="common">Atlantic salmon</name>
    <dbReference type="NCBI Taxonomy" id="8030"/>
    <lineage>
        <taxon>Eukaryota</taxon>
        <taxon>Metazoa</taxon>
        <taxon>Chordata</taxon>
        <taxon>Craniata</taxon>
        <taxon>Vertebrata</taxon>
        <taxon>Euteleostomi</taxon>
        <taxon>Actinopterygii</taxon>
        <taxon>Neopterygii</taxon>
        <taxon>Teleostei</taxon>
        <taxon>Protacanthopterygii</taxon>
        <taxon>Salmoniformes</taxon>
        <taxon>Salmonidae</taxon>
        <taxon>Salmoninae</taxon>
        <taxon>Salmo</taxon>
    </lineage>
</organism>
<protein>
    <submittedName>
        <fullName evidence="5">Ladderlectin-like</fullName>
    </submittedName>
    <submittedName>
        <fullName evidence="3">Nattectin</fullName>
    </submittedName>
</protein>
<dbReference type="Gene3D" id="3.10.100.10">
    <property type="entry name" value="Mannose-Binding Protein A, subunit A"/>
    <property type="match status" value="1"/>
</dbReference>
<accession>B5X696</accession>
<evidence type="ECO:0000313" key="4">
    <source>
        <dbReference type="Proteomes" id="UP001652741"/>
    </source>
</evidence>
<dbReference type="PRINTS" id="PR01504">
    <property type="entry name" value="PNCREATITSAP"/>
</dbReference>
<dbReference type="Proteomes" id="UP001652741">
    <property type="component" value="Chromosome ssa18"/>
</dbReference>
<reference evidence="3" key="3">
    <citation type="submission" date="2010-08" db="EMBL/GenBank/DDBJ databases">
        <authorList>
            <consortium name="cGRASP (B.F. Koop &amp; W.S. Davidson)"/>
        </authorList>
    </citation>
    <scope>NUCLEOTIDE SEQUENCE</scope>
    <source>
        <tissue evidence="3">Pyloric caeca</tissue>
    </source>
</reference>
<reference evidence="3" key="1">
    <citation type="submission" date="2008-10" db="EMBL/GenBank/DDBJ databases">
        <authorList>
            <consortium name="cGRASP (B.F. Koop &amp; W.S. Davidson)"/>
            <person name="Leong J."/>
            <person name="von Schalburg K."/>
            <person name="Cooper G."/>
            <person name="Moore R."/>
            <person name="Holt R."/>
            <person name="Davidson W.S."/>
            <person name="Koop B.F."/>
        </authorList>
    </citation>
    <scope>NUCLEOTIDE SEQUENCE</scope>
    <source>
        <tissue evidence="3">Pyloric caeca</tissue>
    </source>
</reference>
<dbReference type="OrthoDB" id="441660at2759"/>
<dbReference type="PANTHER" id="PTHR22803">
    <property type="entry name" value="MANNOSE, PHOSPHOLIPASE, LECTIN RECEPTOR RELATED"/>
    <property type="match status" value="1"/>
</dbReference>
<evidence type="ECO:0000256" key="1">
    <source>
        <dbReference type="ARBA" id="ARBA00023157"/>
    </source>
</evidence>
<keyword evidence="4" id="KW-1185">Reference proteome</keyword>
<reference evidence="5" key="4">
    <citation type="submission" date="2025-04" db="UniProtKB">
        <authorList>
            <consortium name="RefSeq"/>
        </authorList>
    </citation>
    <scope>IDENTIFICATION</scope>
    <source>
        <tissue evidence="5">Muscle</tissue>
    </source>
</reference>
<dbReference type="SMART" id="SM00034">
    <property type="entry name" value="CLECT"/>
    <property type="match status" value="1"/>
</dbReference>
<dbReference type="OMA" id="NCLHINY"/>
<dbReference type="InterPro" id="IPR016187">
    <property type="entry name" value="CTDL_fold"/>
</dbReference>
<dbReference type="Pfam" id="PF00059">
    <property type="entry name" value="Lectin_C"/>
    <property type="match status" value="1"/>
</dbReference>
<dbReference type="STRING" id="8030.ENSSSAP00000087443"/>
<dbReference type="PROSITE" id="PS00615">
    <property type="entry name" value="C_TYPE_LECTIN_1"/>
    <property type="match status" value="1"/>
</dbReference>